<name>A0A0E0LDD4_ORYPU</name>
<feature type="compositionally biased region" description="Low complexity" evidence="1">
    <location>
        <begin position="36"/>
        <end position="56"/>
    </location>
</feature>
<sequence>MEEQLKRPVTMKKITVPEKKSLHVLRASASGKFSVTASPEAATTTTPTKHAATATASDAQSKRLLGSPRAASPCLCSPTTHAGSFRCRLHRGGGGTGTGLAASIGCGLSEMGKKPGV</sequence>
<evidence type="ECO:0000256" key="1">
    <source>
        <dbReference type="SAM" id="MobiDB-lite"/>
    </source>
</evidence>
<dbReference type="HOGENOM" id="CLU_146979_0_0_1"/>
<organism evidence="2">
    <name type="scientific">Oryza punctata</name>
    <name type="common">Red rice</name>
    <dbReference type="NCBI Taxonomy" id="4537"/>
    <lineage>
        <taxon>Eukaryota</taxon>
        <taxon>Viridiplantae</taxon>
        <taxon>Streptophyta</taxon>
        <taxon>Embryophyta</taxon>
        <taxon>Tracheophyta</taxon>
        <taxon>Spermatophyta</taxon>
        <taxon>Magnoliopsida</taxon>
        <taxon>Liliopsida</taxon>
        <taxon>Poales</taxon>
        <taxon>Poaceae</taxon>
        <taxon>BOP clade</taxon>
        <taxon>Oryzoideae</taxon>
        <taxon>Oryzeae</taxon>
        <taxon>Oryzinae</taxon>
        <taxon>Oryza</taxon>
    </lineage>
</organism>
<dbReference type="eggNOG" id="ENOG502SZ81">
    <property type="taxonomic scope" value="Eukaryota"/>
</dbReference>
<feature type="region of interest" description="Disordered" evidence="1">
    <location>
        <begin position="29"/>
        <end position="60"/>
    </location>
</feature>
<reference evidence="2" key="2">
    <citation type="submission" date="2018-05" db="EMBL/GenBank/DDBJ databases">
        <title>OpunRS2 (Oryza punctata Reference Sequence Version 2).</title>
        <authorList>
            <person name="Zhang J."/>
            <person name="Kudrna D."/>
            <person name="Lee S."/>
            <person name="Talag J."/>
            <person name="Welchert J."/>
            <person name="Wing R.A."/>
        </authorList>
    </citation>
    <scope>NUCLEOTIDE SEQUENCE [LARGE SCALE GENOMIC DNA]</scope>
</reference>
<keyword evidence="3" id="KW-1185">Reference proteome</keyword>
<dbReference type="Gramene" id="OPUNC06G18780.1">
    <property type="protein sequence ID" value="OPUNC06G18780.1"/>
    <property type="gene ID" value="OPUNC06G18780"/>
</dbReference>
<dbReference type="OMA" id="CGCGEMD"/>
<proteinExistence type="predicted"/>
<dbReference type="Proteomes" id="UP000026962">
    <property type="component" value="Chromosome 6"/>
</dbReference>
<protein>
    <submittedName>
        <fullName evidence="2">Uncharacterized protein</fullName>
    </submittedName>
</protein>
<reference evidence="2" key="1">
    <citation type="submission" date="2015-04" db="UniProtKB">
        <authorList>
            <consortium name="EnsemblPlants"/>
        </authorList>
    </citation>
    <scope>IDENTIFICATION</scope>
</reference>
<evidence type="ECO:0000313" key="3">
    <source>
        <dbReference type="Proteomes" id="UP000026962"/>
    </source>
</evidence>
<evidence type="ECO:0000313" key="2">
    <source>
        <dbReference type="EnsemblPlants" id="OPUNC06G18780.1"/>
    </source>
</evidence>
<dbReference type="AlphaFoldDB" id="A0A0E0LDD4"/>
<dbReference type="PANTHER" id="PTHR33132">
    <property type="entry name" value="OSJNBB0118P14.9 PROTEIN"/>
    <property type="match status" value="1"/>
</dbReference>
<dbReference type="PANTHER" id="PTHR33132:SF145">
    <property type="entry name" value="OS04G0403900 PROTEIN"/>
    <property type="match status" value="1"/>
</dbReference>
<accession>A0A0E0LDD4</accession>
<dbReference type="EnsemblPlants" id="OPUNC06G18780.1">
    <property type="protein sequence ID" value="OPUNC06G18780.1"/>
    <property type="gene ID" value="OPUNC06G18780"/>
</dbReference>